<evidence type="ECO:0000313" key="1">
    <source>
        <dbReference type="EMBL" id="REK77058.1"/>
    </source>
</evidence>
<reference evidence="1 2" key="1">
    <citation type="submission" date="2018-08" db="EMBL/GenBank/DDBJ databases">
        <title>Paenibacillus sp. M4BSY-1, whole genome shotgun sequence.</title>
        <authorList>
            <person name="Tuo L."/>
        </authorList>
    </citation>
    <scope>NUCLEOTIDE SEQUENCE [LARGE SCALE GENOMIC DNA]</scope>
    <source>
        <strain evidence="1 2">M4BSY-1</strain>
    </source>
</reference>
<name>A0A371PLH4_9BACL</name>
<dbReference type="EMBL" id="QUBQ01000001">
    <property type="protein sequence ID" value="REK77058.1"/>
    <property type="molecule type" value="Genomic_DNA"/>
</dbReference>
<dbReference type="Proteomes" id="UP000261905">
    <property type="component" value="Unassembled WGS sequence"/>
</dbReference>
<dbReference type="AlphaFoldDB" id="A0A371PLH4"/>
<sequence>MKWIMNESFHNETINFDSFSFKNCSFTNCVIIITTLNFHFEGCSFYGSALHVNPDLPIFEVSHRLSQSVYDTDTNCYRDDYKYPRTRVPLPTSNVH</sequence>
<comment type="caution">
    <text evidence="1">The sequence shown here is derived from an EMBL/GenBank/DDBJ whole genome shotgun (WGS) entry which is preliminary data.</text>
</comment>
<dbReference type="OrthoDB" id="2623511at2"/>
<protein>
    <recommendedName>
        <fullName evidence="3">Pentapeptide repeat-containing protein</fullName>
    </recommendedName>
</protein>
<evidence type="ECO:0000313" key="2">
    <source>
        <dbReference type="Proteomes" id="UP000261905"/>
    </source>
</evidence>
<gene>
    <name evidence="1" type="ORF">DX130_08635</name>
</gene>
<organism evidence="1 2">
    <name type="scientific">Paenibacillus paeoniae</name>
    <dbReference type="NCBI Taxonomy" id="2292705"/>
    <lineage>
        <taxon>Bacteria</taxon>
        <taxon>Bacillati</taxon>
        <taxon>Bacillota</taxon>
        <taxon>Bacilli</taxon>
        <taxon>Bacillales</taxon>
        <taxon>Paenibacillaceae</taxon>
        <taxon>Paenibacillus</taxon>
    </lineage>
</organism>
<accession>A0A371PLH4</accession>
<evidence type="ECO:0008006" key="3">
    <source>
        <dbReference type="Google" id="ProtNLM"/>
    </source>
</evidence>
<proteinExistence type="predicted"/>
<keyword evidence="2" id="KW-1185">Reference proteome</keyword>
<dbReference type="RefSeq" id="WP_116044410.1">
    <property type="nucleotide sequence ID" value="NZ_QUBQ01000001.1"/>
</dbReference>